<feature type="transmembrane region" description="Helical" evidence="1">
    <location>
        <begin position="21"/>
        <end position="41"/>
    </location>
</feature>
<protein>
    <submittedName>
        <fullName evidence="2">Uncharacterized protein</fullName>
    </submittedName>
</protein>
<dbReference type="STRING" id="1618738.UV76_C0010G0015"/>
<keyword evidence="1" id="KW-0472">Membrane</keyword>
<gene>
    <name evidence="2" type="ORF">UV76_C0010G0015</name>
</gene>
<dbReference type="AlphaFoldDB" id="A0A0G1DS21"/>
<evidence type="ECO:0000313" key="3">
    <source>
        <dbReference type="Proteomes" id="UP000034646"/>
    </source>
</evidence>
<dbReference type="Proteomes" id="UP000034646">
    <property type="component" value="Unassembled WGS sequence"/>
</dbReference>
<proteinExistence type="predicted"/>
<keyword evidence="1" id="KW-0812">Transmembrane</keyword>
<evidence type="ECO:0000313" key="2">
    <source>
        <dbReference type="EMBL" id="KKT00440.1"/>
    </source>
</evidence>
<dbReference type="EMBL" id="LCFS01000010">
    <property type="protein sequence ID" value="KKT00440.1"/>
    <property type="molecule type" value="Genomic_DNA"/>
</dbReference>
<evidence type="ECO:0000256" key="1">
    <source>
        <dbReference type="SAM" id="Phobius"/>
    </source>
</evidence>
<keyword evidence="1" id="KW-1133">Transmembrane helix</keyword>
<sequence>MIGKLYNKNNKMNFKNKNIQKLISCLVIIGMMAPAIFLFSAPKKTDAFLGFGDIVFDVPTEISTTKEVIYTILEQVLMAIARKVLEKMTQSTVNWINQGFHGSPLLKILP</sequence>
<comment type="caution">
    <text evidence="2">The sequence shown here is derived from an EMBL/GenBank/DDBJ whole genome shotgun (WGS) entry which is preliminary data.</text>
</comment>
<organism evidence="2 3">
    <name type="scientific">Candidatus Nomurabacteria bacterium GW2011_GWA2_43_15</name>
    <dbReference type="NCBI Taxonomy" id="1618738"/>
    <lineage>
        <taxon>Bacteria</taxon>
        <taxon>Candidatus Nomuraibacteriota</taxon>
    </lineage>
</organism>
<reference evidence="2 3" key="1">
    <citation type="journal article" date="2015" name="Nature">
        <title>rRNA introns, odd ribosomes, and small enigmatic genomes across a large radiation of phyla.</title>
        <authorList>
            <person name="Brown C.T."/>
            <person name="Hug L.A."/>
            <person name="Thomas B.C."/>
            <person name="Sharon I."/>
            <person name="Castelle C.J."/>
            <person name="Singh A."/>
            <person name="Wilkins M.J."/>
            <person name="Williams K.H."/>
            <person name="Banfield J.F."/>
        </authorList>
    </citation>
    <scope>NUCLEOTIDE SEQUENCE [LARGE SCALE GENOMIC DNA]</scope>
</reference>
<name>A0A0G1DS21_9BACT</name>
<accession>A0A0G1DS21</accession>